<dbReference type="CDD" id="cd00051">
    <property type="entry name" value="EFh"/>
    <property type="match status" value="1"/>
</dbReference>
<evidence type="ECO:0000313" key="6">
    <source>
        <dbReference type="Proteomes" id="UP000822476"/>
    </source>
</evidence>
<feature type="domain" description="EF-hand" evidence="4">
    <location>
        <begin position="156"/>
        <end position="191"/>
    </location>
</feature>
<name>A0A8S9ZCA4_9TREM</name>
<feature type="domain" description="EF-hand" evidence="4">
    <location>
        <begin position="6"/>
        <end position="41"/>
    </location>
</feature>
<dbReference type="Gene3D" id="1.10.238.10">
    <property type="entry name" value="EF-hand"/>
    <property type="match status" value="2"/>
</dbReference>
<dbReference type="InterPro" id="IPR011992">
    <property type="entry name" value="EF-hand-dom_pair"/>
</dbReference>
<dbReference type="GO" id="GO:0005509">
    <property type="term" value="F:calcium ion binding"/>
    <property type="evidence" value="ECO:0007669"/>
    <property type="project" value="InterPro"/>
</dbReference>
<sequence>MRISQEKAQALLKKFHAMDQNADGILSAEEVSFVIRRSGLSEKDAKIFLLCIHALDLSPLYDGCVIVVVRLRTPDARNAMSIAHEKKKALLRKFHQMDLNRDGCLDLHEVRLCVQHSGLPESAAMEFMALFDLSGDNKITLQEYITALGLNPPPPTDLAEWKVGFDSIDVDNSGFLTRDEIRSLLQRFGYTRCTEQEVDEWMREVDKDGDNRISFAEFCTFMEMSINRNAR</sequence>
<feature type="domain" description="EF-hand" evidence="4">
    <location>
        <begin position="121"/>
        <end position="154"/>
    </location>
</feature>
<keyword evidence="2" id="KW-0677">Repeat</keyword>
<dbReference type="AlphaFoldDB" id="A0A8S9ZCA4"/>
<keyword evidence="6" id="KW-1185">Reference proteome</keyword>
<accession>A0A8S9ZCA4</accession>
<comment type="caution">
    <text evidence="5">The sequence shown here is derived from an EMBL/GenBank/DDBJ whole genome shotgun (WGS) entry which is preliminary data.</text>
</comment>
<evidence type="ECO:0000313" key="5">
    <source>
        <dbReference type="EMBL" id="KAF7261557.1"/>
    </source>
</evidence>
<dbReference type="OrthoDB" id="26525at2759"/>
<organism evidence="5 6">
    <name type="scientific">Paragonimus skrjabini miyazakii</name>
    <dbReference type="NCBI Taxonomy" id="59628"/>
    <lineage>
        <taxon>Eukaryota</taxon>
        <taxon>Metazoa</taxon>
        <taxon>Spiralia</taxon>
        <taxon>Lophotrochozoa</taxon>
        <taxon>Platyhelminthes</taxon>
        <taxon>Trematoda</taxon>
        <taxon>Digenea</taxon>
        <taxon>Plagiorchiida</taxon>
        <taxon>Troglotremata</taxon>
        <taxon>Troglotrematidae</taxon>
        <taxon>Paragonimus</taxon>
    </lineage>
</organism>
<gene>
    <name evidence="5" type="ORF">EG68_01201</name>
</gene>
<dbReference type="InterPro" id="IPR018247">
    <property type="entry name" value="EF_Hand_1_Ca_BS"/>
</dbReference>
<dbReference type="Pfam" id="PF13202">
    <property type="entry name" value="EF-hand_5"/>
    <property type="match status" value="1"/>
</dbReference>
<dbReference type="InterPro" id="IPR002048">
    <property type="entry name" value="EF_hand_dom"/>
</dbReference>
<dbReference type="SUPFAM" id="SSF47473">
    <property type="entry name" value="EF-hand"/>
    <property type="match status" value="2"/>
</dbReference>
<evidence type="ECO:0000256" key="3">
    <source>
        <dbReference type="ARBA" id="ARBA00022837"/>
    </source>
</evidence>
<dbReference type="PROSITE" id="PS00018">
    <property type="entry name" value="EF_HAND_1"/>
    <property type="match status" value="5"/>
</dbReference>
<protein>
    <recommendedName>
        <fullName evidence="4">EF-hand domain-containing protein</fullName>
    </recommendedName>
</protein>
<dbReference type="PANTHER" id="PTHR45942">
    <property type="entry name" value="PROTEIN PHOSPATASE 3 REGULATORY SUBUNIT B ALPHA ISOFORM TYPE 1"/>
    <property type="match status" value="1"/>
</dbReference>
<dbReference type="Pfam" id="PF13499">
    <property type="entry name" value="EF-hand_7"/>
    <property type="match status" value="2"/>
</dbReference>
<evidence type="ECO:0000256" key="2">
    <source>
        <dbReference type="ARBA" id="ARBA00022737"/>
    </source>
</evidence>
<dbReference type="PROSITE" id="PS50222">
    <property type="entry name" value="EF_HAND_2"/>
    <property type="match status" value="5"/>
</dbReference>
<dbReference type="Proteomes" id="UP000822476">
    <property type="component" value="Unassembled WGS sequence"/>
</dbReference>
<reference evidence="5" key="1">
    <citation type="submission" date="2019-07" db="EMBL/GenBank/DDBJ databases">
        <title>Annotation for the trematode Paragonimus miyazaki's.</title>
        <authorList>
            <person name="Choi Y.-J."/>
        </authorList>
    </citation>
    <scope>NUCLEOTIDE SEQUENCE</scope>
    <source>
        <strain evidence="5">Japan</strain>
    </source>
</reference>
<evidence type="ECO:0000259" key="4">
    <source>
        <dbReference type="PROSITE" id="PS50222"/>
    </source>
</evidence>
<proteinExistence type="predicted"/>
<feature type="domain" description="EF-hand" evidence="4">
    <location>
        <begin position="193"/>
        <end position="228"/>
    </location>
</feature>
<feature type="domain" description="EF-hand" evidence="4">
    <location>
        <begin position="85"/>
        <end position="120"/>
    </location>
</feature>
<keyword evidence="3" id="KW-0106">Calcium</keyword>
<dbReference type="EMBL" id="JTDE01000334">
    <property type="protein sequence ID" value="KAF7261557.1"/>
    <property type="molecule type" value="Genomic_DNA"/>
</dbReference>
<dbReference type="SMART" id="SM00054">
    <property type="entry name" value="EFh"/>
    <property type="match status" value="5"/>
</dbReference>
<evidence type="ECO:0000256" key="1">
    <source>
        <dbReference type="ARBA" id="ARBA00022723"/>
    </source>
</evidence>
<keyword evidence="1" id="KW-0479">Metal-binding</keyword>